<evidence type="ECO:0000313" key="2">
    <source>
        <dbReference type="EMBL" id="TCV03721.1"/>
    </source>
</evidence>
<keyword evidence="1" id="KW-1133">Transmembrane helix</keyword>
<dbReference type="AlphaFoldDB" id="A0A4R3VHC4"/>
<name>A0A4R3VHC4_9GAMM</name>
<comment type="caution">
    <text evidence="2">The sequence shown here is derived from an EMBL/GenBank/DDBJ whole genome shotgun (WGS) entry which is preliminary data.</text>
</comment>
<gene>
    <name evidence="2" type="ORF">EDC54_11350</name>
</gene>
<reference evidence="2 3" key="1">
    <citation type="submission" date="2019-03" db="EMBL/GenBank/DDBJ databases">
        <title>Genomic Encyclopedia of Type Strains, Phase IV (KMG-IV): sequencing the most valuable type-strain genomes for metagenomic binning, comparative biology and taxonomic classification.</title>
        <authorList>
            <person name="Goeker M."/>
        </authorList>
    </citation>
    <scope>NUCLEOTIDE SEQUENCE [LARGE SCALE GENOMIC DNA]</scope>
    <source>
        <strain evidence="2 3">DSM 16730</strain>
    </source>
</reference>
<sequence length="37" mass="4198">MTPNKSYCQFTTAWESGVSLVSFAVVFFARLRGYSFV</sequence>
<evidence type="ECO:0000256" key="1">
    <source>
        <dbReference type="SAM" id="Phobius"/>
    </source>
</evidence>
<dbReference type="EMBL" id="SMBY01000013">
    <property type="protein sequence ID" value="TCV03721.1"/>
    <property type="molecule type" value="Genomic_DNA"/>
</dbReference>
<feature type="transmembrane region" description="Helical" evidence="1">
    <location>
        <begin position="12"/>
        <end position="31"/>
    </location>
</feature>
<keyword evidence="3" id="KW-1185">Reference proteome</keyword>
<proteinExistence type="predicted"/>
<keyword evidence="1" id="KW-0812">Transmembrane</keyword>
<dbReference type="Proteomes" id="UP000295433">
    <property type="component" value="Unassembled WGS sequence"/>
</dbReference>
<organism evidence="2 3">
    <name type="scientific">Samsonia erythrinae</name>
    <dbReference type="NCBI Taxonomy" id="160434"/>
    <lineage>
        <taxon>Bacteria</taxon>
        <taxon>Pseudomonadati</taxon>
        <taxon>Pseudomonadota</taxon>
        <taxon>Gammaproteobacteria</taxon>
        <taxon>Enterobacterales</taxon>
        <taxon>Pectobacteriaceae</taxon>
        <taxon>Samsonia</taxon>
    </lineage>
</organism>
<protein>
    <submittedName>
        <fullName evidence="2">Uncharacterized protein</fullName>
    </submittedName>
</protein>
<accession>A0A4R3VHC4</accession>
<evidence type="ECO:0000313" key="3">
    <source>
        <dbReference type="Proteomes" id="UP000295433"/>
    </source>
</evidence>
<keyword evidence="1" id="KW-0472">Membrane</keyword>